<evidence type="ECO:0000313" key="2">
    <source>
        <dbReference type="Proteomes" id="UP001501495"/>
    </source>
</evidence>
<comment type="caution">
    <text evidence="1">The sequence shown here is derived from an EMBL/GenBank/DDBJ whole genome shotgun (WGS) entry which is preliminary data.</text>
</comment>
<name>A0ABP7XEY4_9ACTN</name>
<reference evidence="2" key="1">
    <citation type="journal article" date="2019" name="Int. J. Syst. Evol. Microbiol.">
        <title>The Global Catalogue of Microorganisms (GCM) 10K type strain sequencing project: providing services to taxonomists for standard genome sequencing and annotation.</title>
        <authorList>
            <consortium name="The Broad Institute Genomics Platform"/>
            <consortium name="The Broad Institute Genome Sequencing Center for Infectious Disease"/>
            <person name="Wu L."/>
            <person name="Ma J."/>
        </authorList>
    </citation>
    <scope>NUCLEOTIDE SEQUENCE [LARGE SCALE GENOMIC DNA]</scope>
    <source>
        <strain evidence="2">JCM 16703</strain>
    </source>
</reference>
<dbReference type="Pfam" id="PF20544">
    <property type="entry name" value="DUF6758"/>
    <property type="match status" value="1"/>
</dbReference>
<protein>
    <submittedName>
        <fullName evidence="1">Uncharacterized protein</fullName>
    </submittedName>
</protein>
<dbReference type="EMBL" id="BAAAZH010000008">
    <property type="protein sequence ID" value="GAA4113424.1"/>
    <property type="molecule type" value="Genomic_DNA"/>
</dbReference>
<gene>
    <name evidence="1" type="ORF">GCM10022215_10650</name>
</gene>
<evidence type="ECO:0000313" key="1">
    <source>
        <dbReference type="EMBL" id="GAA4113424.1"/>
    </source>
</evidence>
<proteinExistence type="predicted"/>
<dbReference type="RefSeq" id="WP_344732211.1">
    <property type="nucleotide sequence ID" value="NZ_BAAAZH010000008.1"/>
</dbReference>
<dbReference type="Proteomes" id="UP001501495">
    <property type="component" value="Unassembled WGS sequence"/>
</dbReference>
<accession>A0ABP7XEY4</accession>
<sequence>MPPQPPEQPDPSGFVDPVPQCPRCAAPVAAADGVWSCPEHGLTSALRRGIEIDYDAFAAHLVATPGFPTYLPWPLSPGWRVTDFAAVGGYGAPVAATLTCVSGTSQLDGPVDLLLVVEEAGTGLGARCAGLEHADPGPGLGLQAPLVRVRTGRAAVPLWPVSVAGAAGDLDRSVVAGEIEGRWLWIVVRPASAILLLRDDWILRDVSGLGPPLVELPFGGPGPHW</sequence>
<dbReference type="InterPro" id="IPR046646">
    <property type="entry name" value="DUF6758"/>
</dbReference>
<organism evidence="1 2">
    <name type="scientific">Nocardioides fonticola</name>
    <dbReference type="NCBI Taxonomy" id="450363"/>
    <lineage>
        <taxon>Bacteria</taxon>
        <taxon>Bacillati</taxon>
        <taxon>Actinomycetota</taxon>
        <taxon>Actinomycetes</taxon>
        <taxon>Propionibacteriales</taxon>
        <taxon>Nocardioidaceae</taxon>
        <taxon>Nocardioides</taxon>
    </lineage>
</organism>
<keyword evidence="2" id="KW-1185">Reference proteome</keyword>